<keyword evidence="3 7" id="KW-0489">Methyltransferase</keyword>
<dbReference type="InterPro" id="IPR029063">
    <property type="entry name" value="SAM-dependent_MTases_sf"/>
</dbReference>
<evidence type="ECO:0000256" key="3">
    <source>
        <dbReference type="ARBA" id="ARBA00022603"/>
    </source>
</evidence>
<dbReference type="PROSITE" id="PS00092">
    <property type="entry name" value="N6_MTASE"/>
    <property type="match status" value="1"/>
</dbReference>
<name>A0A1H7CCX4_9RHOB</name>
<dbReference type="GO" id="GO:0008170">
    <property type="term" value="F:N-methyltransferase activity"/>
    <property type="evidence" value="ECO:0007669"/>
    <property type="project" value="UniProtKB-ARBA"/>
</dbReference>
<keyword evidence="8" id="KW-1185">Reference proteome</keyword>
<evidence type="ECO:0000313" key="7">
    <source>
        <dbReference type="EMBL" id="SEJ86437.1"/>
    </source>
</evidence>
<organism evidence="7 8">
    <name type="scientific">Cribrihabitans marinus</name>
    <dbReference type="NCBI Taxonomy" id="1227549"/>
    <lineage>
        <taxon>Bacteria</taxon>
        <taxon>Pseudomonadati</taxon>
        <taxon>Pseudomonadota</taxon>
        <taxon>Alphaproteobacteria</taxon>
        <taxon>Rhodobacterales</taxon>
        <taxon>Paracoccaceae</taxon>
        <taxon>Cribrihabitans</taxon>
    </lineage>
</organism>
<evidence type="ECO:0000313" key="8">
    <source>
        <dbReference type="Proteomes" id="UP000199379"/>
    </source>
</evidence>
<dbReference type="Pfam" id="PF05175">
    <property type="entry name" value="MTS"/>
    <property type="match status" value="1"/>
</dbReference>
<dbReference type="GO" id="GO:0006364">
    <property type="term" value="P:rRNA processing"/>
    <property type="evidence" value="ECO:0007669"/>
    <property type="project" value="UniProtKB-KW"/>
</dbReference>
<dbReference type="PANTHER" id="PTHR47816:SF4">
    <property type="entry name" value="RIBOSOMAL RNA SMALL SUBUNIT METHYLTRANSFERASE C"/>
    <property type="match status" value="1"/>
</dbReference>
<dbReference type="InterPro" id="IPR046977">
    <property type="entry name" value="RsmC/RlmG"/>
</dbReference>
<dbReference type="GO" id="GO:0032259">
    <property type="term" value="P:methylation"/>
    <property type="evidence" value="ECO:0007669"/>
    <property type="project" value="UniProtKB-KW"/>
</dbReference>
<dbReference type="SUPFAM" id="SSF53335">
    <property type="entry name" value="S-adenosyl-L-methionine-dependent methyltransferases"/>
    <property type="match status" value="1"/>
</dbReference>
<dbReference type="GO" id="GO:0008757">
    <property type="term" value="F:S-adenosylmethionine-dependent methyltransferase activity"/>
    <property type="evidence" value="ECO:0007669"/>
    <property type="project" value="InterPro"/>
</dbReference>
<dbReference type="OrthoDB" id="9816072at2"/>
<feature type="domain" description="Methyltransferase small" evidence="6">
    <location>
        <begin position="152"/>
        <end position="315"/>
    </location>
</feature>
<keyword evidence="5" id="KW-0949">S-adenosyl-L-methionine</keyword>
<evidence type="ECO:0000259" key="6">
    <source>
        <dbReference type="Pfam" id="PF05175"/>
    </source>
</evidence>
<dbReference type="InterPro" id="IPR002052">
    <property type="entry name" value="DNA_methylase_N6_adenine_CS"/>
</dbReference>
<keyword evidence="1" id="KW-0963">Cytoplasm</keyword>
<dbReference type="RefSeq" id="WP_092368054.1">
    <property type="nucleotide sequence ID" value="NZ_BMGV01000008.1"/>
</dbReference>
<dbReference type="GO" id="GO:0003676">
    <property type="term" value="F:nucleic acid binding"/>
    <property type="evidence" value="ECO:0007669"/>
    <property type="project" value="InterPro"/>
</dbReference>
<evidence type="ECO:0000256" key="1">
    <source>
        <dbReference type="ARBA" id="ARBA00022490"/>
    </source>
</evidence>
<reference evidence="7 8" key="1">
    <citation type="submission" date="2016-10" db="EMBL/GenBank/DDBJ databases">
        <authorList>
            <person name="de Groot N.N."/>
        </authorList>
    </citation>
    <scope>NUCLEOTIDE SEQUENCE [LARGE SCALE GENOMIC DNA]</scope>
    <source>
        <strain evidence="7 8">DSM 29340</strain>
    </source>
</reference>
<protein>
    <submittedName>
        <fullName evidence="7">16S rRNA m(2)G 1207 methyltransferase</fullName>
    </submittedName>
</protein>
<dbReference type="Proteomes" id="UP000199379">
    <property type="component" value="Unassembled WGS sequence"/>
</dbReference>
<evidence type="ECO:0000256" key="4">
    <source>
        <dbReference type="ARBA" id="ARBA00022679"/>
    </source>
</evidence>
<dbReference type="STRING" id="1227549.SAMN05444007_10813"/>
<accession>A0A1H7CCX4</accession>
<evidence type="ECO:0000256" key="2">
    <source>
        <dbReference type="ARBA" id="ARBA00022552"/>
    </source>
</evidence>
<keyword evidence="4 7" id="KW-0808">Transferase</keyword>
<dbReference type="InterPro" id="IPR007848">
    <property type="entry name" value="Small_mtfrase_dom"/>
</dbReference>
<dbReference type="PANTHER" id="PTHR47816">
    <property type="entry name" value="RIBOSOMAL RNA SMALL SUBUNIT METHYLTRANSFERASE C"/>
    <property type="match status" value="1"/>
</dbReference>
<gene>
    <name evidence="7" type="ORF">SAMN05444007_10813</name>
</gene>
<dbReference type="CDD" id="cd02440">
    <property type="entry name" value="AdoMet_MTases"/>
    <property type="match status" value="1"/>
</dbReference>
<keyword evidence="2" id="KW-0698">rRNA processing</keyword>
<dbReference type="EMBL" id="FNYD01000008">
    <property type="protein sequence ID" value="SEJ86437.1"/>
    <property type="molecule type" value="Genomic_DNA"/>
</dbReference>
<proteinExistence type="predicted"/>
<evidence type="ECO:0000256" key="5">
    <source>
        <dbReference type="ARBA" id="ARBA00022691"/>
    </source>
</evidence>
<dbReference type="Gene3D" id="3.40.50.150">
    <property type="entry name" value="Vaccinia Virus protein VP39"/>
    <property type="match status" value="2"/>
</dbReference>
<dbReference type="AlphaFoldDB" id="A0A1H7CCX4"/>
<sequence>MSIRLSLALDAGLSLEGPVSVLAPPPEADLAGLPVPVQVVQPFRPHHDHFASRGFECVPATDAPCRDAILFLPRAKAQARALVARACDRASGTVVVDGAKTDGIDSLLRDIRKRVPVEGPISKAHGKIFWFRSESSAFADWRAPDAQMAQGFHTAPGVFSADGIDPASALLAAALPAKPGRRVADLGAGWGYLSAALLDRAGGIEGLDLVEADHVALECARQNVNDPRARFHWADALTWTPSDTLDAVVMNPPFHTGRAPDSDLGRGFIAAAARILAPGGRLWMVANRHLPYETALTERFAHVEEIGGDRRFKLLHAARPSRPHR</sequence>